<dbReference type="GO" id="GO:0016579">
    <property type="term" value="P:protein deubiquitination"/>
    <property type="evidence" value="ECO:0007669"/>
    <property type="project" value="InterPro"/>
</dbReference>
<sequence length="609" mass="68571">MNKIKDRTGIYHEHQQGLLCGQHALNNLLQNPIFSSTALDDIARNLDIEEISVLEQTPVQLENMDETGFYNIQVLQRALKAFEIELVPYTSQYPIAKQARSNPECIPAYICNLGLHWFTIRRIGTYYFNLNSYYYVPELISDRTLTEYLNFITEKGYSVFIVYGTLPACLADEKLTDNPIGPAEYTLITKDLPKLIVDQNTKYRDKNGNSVIKVPSSLYDELQKNPNDPDIRKKFNQYLPNGVTIDDLADFSDSPIHKTKCPDHRRQPQTVTEYTIDEPNLDSQNKSHQHNAITSECIVKSQPPNTYNESIDNHDTQRINQTKTSLEKEKGLKQLVMYQSMLNELGMNDDELLSHEGSTEKLNQQLLDRAIAVSLVVDNASNISSKLIPLPAKNSEQVSTQKLSLSSFANTSSRLSENENLTQPMIIYSSTPTDVHSISPKDAKLTHLINDDELLSHEGSTEKLNQQLLDRAIAASLVTDSAANKSSELIPLPAKNSEQVSTQQLSLSSSKSTNSLPFTYTPLRLSENENSTQPMIIYSSTPTDVHSISPKDAKLTHLTNINSSSSKDTQSFSPKVVEMPSIEELRKLRLQHYGNRDRSIISQASNSYH</sequence>
<comment type="catalytic activity">
    <reaction evidence="1">
        <text>Thiol-dependent hydrolysis of ester, thioester, amide, peptide and isopeptide bonds formed by the C-terminal Gly of ubiquitin (a 76-residue protein attached to proteins as an intracellular targeting signal).</text>
        <dbReference type="EC" id="3.4.19.12"/>
    </reaction>
</comment>
<evidence type="ECO:0000256" key="1">
    <source>
        <dbReference type="ARBA" id="ARBA00000707"/>
    </source>
</evidence>
<comment type="caution">
    <text evidence="14">The sequence shown here is derived from an EMBL/GenBank/DDBJ whole genome shotgun (WGS) entry which is preliminary data.</text>
</comment>
<evidence type="ECO:0000256" key="6">
    <source>
        <dbReference type="ARBA" id="ARBA00022801"/>
    </source>
</evidence>
<dbReference type="InterPro" id="IPR006155">
    <property type="entry name" value="Josephin"/>
</dbReference>
<evidence type="ECO:0000256" key="7">
    <source>
        <dbReference type="ARBA" id="ARBA00022807"/>
    </source>
</evidence>
<evidence type="ECO:0000259" key="13">
    <source>
        <dbReference type="PROSITE" id="PS50957"/>
    </source>
</evidence>
<feature type="domain" description="Josephin" evidence="13">
    <location>
        <begin position="7"/>
        <end position="177"/>
    </location>
</feature>
<evidence type="ECO:0000256" key="10">
    <source>
        <dbReference type="ARBA" id="ARBA00023242"/>
    </source>
</evidence>
<dbReference type="InterPro" id="IPR033865">
    <property type="entry name" value="Ataxin-3"/>
</dbReference>
<dbReference type="PANTHER" id="PTHR14159:SF0">
    <property type="entry name" value="ATAXIN-3-RELATED"/>
    <property type="match status" value="1"/>
</dbReference>
<keyword evidence="4" id="KW-0645">Protease</keyword>
<evidence type="ECO:0000256" key="2">
    <source>
        <dbReference type="ARBA" id="ARBA00004123"/>
    </source>
</evidence>
<evidence type="ECO:0000256" key="11">
    <source>
        <dbReference type="PIRSR" id="PIRSR633865-1"/>
    </source>
</evidence>
<dbReference type="SMART" id="SM01246">
    <property type="entry name" value="Josephin"/>
    <property type="match status" value="1"/>
</dbReference>
<dbReference type="AlphaFoldDB" id="A0A813M9F3"/>
<evidence type="ECO:0000256" key="4">
    <source>
        <dbReference type="ARBA" id="ARBA00022670"/>
    </source>
</evidence>
<keyword evidence="6 12" id="KW-0378">Hydrolase</keyword>
<keyword evidence="5" id="KW-0833">Ubl conjugation pathway</keyword>
<keyword evidence="8" id="KW-0805">Transcription regulation</keyword>
<evidence type="ECO:0000256" key="3">
    <source>
        <dbReference type="ARBA" id="ARBA00012759"/>
    </source>
</evidence>
<evidence type="ECO:0000256" key="8">
    <source>
        <dbReference type="ARBA" id="ARBA00023015"/>
    </source>
</evidence>
<gene>
    <name evidence="14" type="ORF">IZO911_LOCUS729</name>
</gene>
<dbReference type="GO" id="GO:0005634">
    <property type="term" value="C:nucleus"/>
    <property type="evidence" value="ECO:0007669"/>
    <property type="project" value="UniProtKB-SubCell"/>
</dbReference>
<evidence type="ECO:0000256" key="12">
    <source>
        <dbReference type="PROSITE-ProRule" id="PRU00331"/>
    </source>
</evidence>
<organism evidence="14 15">
    <name type="scientific">Adineta steineri</name>
    <dbReference type="NCBI Taxonomy" id="433720"/>
    <lineage>
        <taxon>Eukaryota</taxon>
        <taxon>Metazoa</taxon>
        <taxon>Spiralia</taxon>
        <taxon>Gnathifera</taxon>
        <taxon>Rotifera</taxon>
        <taxon>Eurotatoria</taxon>
        <taxon>Bdelloidea</taxon>
        <taxon>Adinetida</taxon>
        <taxon>Adinetidae</taxon>
        <taxon>Adineta</taxon>
    </lineage>
</organism>
<dbReference type="Gene3D" id="1.10.287.10">
    <property type="entry name" value="S15/NS1, RNA-binding"/>
    <property type="match status" value="1"/>
</dbReference>
<comment type="subcellular location">
    <subcellularLocation>
        <location evidence="2">Nucleus</location>
    </subcellularLocation>
</comment>
<feature type="active site" evidence="12">
    <location>
        <position position="20"/>
    </location>
</feature>
<dbReference type="PANTHER" id="PTHR14159">
    <property type="entry name" value="ATAXIN-3-RELATED"/>
    <property type="match status" value="1"/>
</dbReference>
<accession>A0A813M9F3</accession>
<dbReference type="GO" id="GO:0004843">
    <property type="term" value="F:cysteine-type deubiquitinase activity"/>
    <property type="evidence" value="ECO:0007669"/>
    <property type="project" value="UniProtKB-EC"/>
</dbReference>
<dbReference type="EC" id="3.4.19.12" evidence="3"/>
<proteinExistence type="predicted"/>
<keyword evidence="10" id="KW-0539">Nucleus</keyword>
<dbReference type="GO" id="GO:0006508">
    <property type="term" value="P:proteolysis"/>
    <property type="evidence" value="ECO:0007669"/>
    <property type="project" value="UniProtKB-KW"/>
</dbReference>
<feature type="active site" description="Proton acceptor" evidence="11">
    <location>
        <position position="116"/>
    </location>
</feature>
<keyword evidence="9" id="KW-0804">Transcription</keyword>
<dbReference type="EMBL" id="CAJNOE010000003">
    <property type="protein sequence ID" value="CAF0714584.1"/>
    <property type="molecule type" value="Genomic_DNA"/>
</dbReference>
<evidence type="ECO:0000313" key="15">
    <source>
        <dbReference type="Proteomes" id="UP000663860"/>
    </source>
</evidence>
<reference evidence="14" key="1">
    <citation type="submission" date="2021-02" db="EMBL/GenBank/DDBJ databases">
        <authorList>
            <person name="Nowell W R."/>
        </authorList>
    </citation>
    <scope>NUCLEOTIDE SEQUENCE</scope>
</reference>
<evidence type="ECO:0000256" key="9">
    <source>
        <dbReference type="ARBA" id="ARBA00023163"/>
    </source>
</evidence>
<evidence type="ECO:0000313" key="14">
    <source>
        <dbReference type="EMBL" id="CAF0714584.1"/>
    </source>
</evidence>
<dbReference type="PROSITE" id="PS50957">
    <property type="entry name" value="JOSEPHIN"/>
    <property type="match status" value="1"/>
</dbReference>
<evidence type="ECO:0000256" key="5">
    <source>
        <dbReference type="ARBA" id="ARBA00022786"/>
    </source>
</evidence>
<feature type="active site" evidence="11 12">
    <location>
        <position position="131"/>
    </location>
</feature>
<dbReference type="Pfam" id="PF02099">
    <property type="entry name" value="Josephin"/>
    <property type="match status" value="1"/>
</dbReference>
<feature type="active site" evidence="12">
    <location>
        <position position="116"/>
    </location>
</feature>
<name>A0A813M9F3_9BILA</name>
<protein>
    <recommendedName>
        <fullName evidence="3">ubiquitinyl hydrolase 1</fullName>
        <ecNumber evidence="3">3.4.19.12</ecNumber>
    </recommendedName>
</protein>
<dbReference type="Proteomes" id="UP000663860">
    <property type="component" value="Unassembled WGS sequence"/>
</dbReference>
<dbReference type="PRINTS" id="PR01233">
    <property type="entry name" value="JOSEPHIN"/>
</dbReference>
<keyword evidence="7" id="KW-0788">Thiol protease</keyword>
<dbReference type="Gene3D" id="3.90.70.40">
    <property type="match status" value="1"/>
</dbReference>
<feature type="active site" description="Nucleophile" evidence="11">
    <location>
        <position position="20"/>
    </location>
</feature>